<evidence type="ECO:0000313" key="2">
    <source>
        <dbReference type="Proteomes" id="UP000596049"/>
    </source>
</evidence>
<sequence length="55" mass="6051">MANKGGTAETSVFVLHYKDESAFLSSFSKCFGSESEATATNVLVAKAKRQLQMFW</sequence>
<dbReference type="RefSeq" id="WP_158003030.1">
    <property type="nucleotide sequence ID" value="NZ_CP067341.1"/>
</dbReference>
<name>A0ABX7AMJ6_9BACI</name>
<reference evidence="1 2" key="1">
    <citation type="submission" date="2020-01" db="EMBL/GenBank/DDBJ databases">
        <authorList>
            <person name="Liu G."/>
            <person name="Liu B."/>
        </authorList>
    </citation>
    <scope>NUCLEOTIDE SEQUENCE [LARGE SCALE GENOMIC DNA]</scope>
    <source>
        <strain evidence="1 2">FJAT-51161</strain>
    </source>
</reference>
<organism evidence="1 2">
    <name type="scientific">Lysinibacillus agricola</name>
    <dbReference type="NCBI Taxonomy" id="2590012"/>
    <lineage>
        <taxon>Bacteria</taxon>
        <taxon>Bacillati</taxon>
        <taxon>Bacillota</taxon>
        <taxon>Bacilli</taxon>
        <taxon>Bacillales</taxon>
        <taxon>Bacillaceae</taxon>
        <taxon>Lysinibacillus</taxon>
    </lineage>
</organism>
<keyword evidence="2" id="KW-1185">Reference proteome</keyword>
<protein>
    <submittedName>
        <fullName evidence="1">Uncharacterized protein</fullName>
    </submittedName>
</protein>
<evidence type="ECO:0000313" key="1">
    <source>
        <dbReference type="EMBL" id="QQP10986.1"/>
    </source>
</evidence>
<dbReference type="Proteomes" id="UP000596049">
    <property type="component" value="Chromosome"/>
</dbReference>
<accession>A0ABX7AMJ6</accession>
<proteinExistence type="predicted"/>
<dbReference type="EMBL" id="CP067341">
    <property type="protein sequence ID" value="QQP10986.1"/>
    <property type="molecule type" value="Genomic_DNA"/>
</dbReference>
<gene>
    <name evidence="1" type="ORF">FJQ98_17285</name>
</gene>